<gene>
    <name evidence="1" type="ORF">PAPYR_5858</name>
</gene>
<name>A0ABQ8UJR3_9EUKA</name>
<sequence length="174" mass="19422">MEMAKFPSDNSEKLLETFIQRVRSVDETTSPDQLMPLCRLFALVSRPAVLDYLKDSLPETLSTLRTATKVSFAVAQTLETLADLPQRAQAREAGLPEHMTESMLVVNQIEELTANPGELETGDLFGVLRVLHATDGEALRGYLKQAGPDVVRRLREMSPTEREELVQRKLRGGD</sequence>
<dbReference type="EMBL" id="JAPMOS010000029">
    <property type="protein sequence ID" value="KAJ4458463.1"/>
    <property type="molecule type" value="Genomic_DNA"/>
</dbReference>
<evidence type="ECO:0000313" key="1">
    <source>
        <dbReference type="EMBL" id="KAJ4458463.1"/>
    </source>
</evidence>
<evidence type="ECO:0000313" key="2">
    <source>
        <dbReference type="Proteomes" id="UP001141327"/>
    </source>
</evidence>
<keyword evidence="2" id="KW-1185">Reference proteome</keyword>
<comment type="caution">
    <text evidence="1">The sequence shown here is derived from an EMBL/GenBank/DDBJ whole genome shotgun (WGS) entry which is preliminary data.</text>
</comment>
<dbReference type="Proteomes" id="UP001141327">
    <property type="component" value="Unassembled WGS sequence"/>
</dbReference>
<proteinExistence type="predicted"/>
<organism evidence="1 2">
    <name type="scientific">Paratrimastix pyriformis</name>
    <dbReference type="NCBI Taxonomy" id="342808"/>
    <lineage>
        <taxon>Eukaryota</taxon>
        <taxon>Metamonada</taxon>
        <taxon>Preaxostyla</taxon>
        <taxon>Paratrimastigidae</taxon>
        <taxon>Paratrimastix</taxon>
    </lineage>
</organism>
<reference evidence="1" key="1">
    <citation type="journal article" date="2022" name="bioRxiv">
        <title>Genomics of Preaxostyla Flagellates Illuminates Evolutionary Transitions and the Path Towards Mitochondrial Loss.</title>
        <authorList>
            <person name="Novak L.V.F."/>
            <person name="Treitli S.C."/>
            <person name="Pyrih J."/>
            <person name="Halakuc P."/>
            <person name="Pipaliya S.V."/>
            <person name="Vacek V."/>
            <person name="Brzon O."/>
            <person name="Soukal P."/>
            <person name="Eme L."/>
            <person name="Dacks J.B."/>
            <person name="Karnkowska A."/>
            <person name="Elias M."/>
            <person name="Hampl V."/>
        </authorList>
    </citation>
    <scope>NUCLEOTIDE SEQUENCE</scope>
    <source>
        <strain evidence="1">RCP-MX</strain>
    </source>
</reference>
<accession>A0ABQ8UJR3</accession>
<protein>
    <submittedName>
        <fullName evidence="1">Uncharacterized protein</fullName>
    </submittedName>
</protein>